<dbReference type="PROSITE" id="PS51257">
    <property type="entry name" value="PROKAR_LIPOPROTEIN"/>
    <property type="match status" value="1"/>
</dbReference>
<dbReference type="InterPro" id="IPR000566">
    <property type="entry name" value="Lipocln_cytosolic_FA-bd_dom"/>
</dbReference>
<dbReference type="InterPro" id="IPR047202">
    <property type="entry name" value="Lipocalin_Blc-like_dom"/>
</dbReference>
<dbReference type="PANTHER" id="PTHR10612:SF34">
    <property type="entry name" value="APOLIPOPROTEIN D"/>
    <property type="match status" value="1"/>
</dbReference>
<accession>D5EQ02</accession>
<comment type="similarity">
    <text evidence="1 2">Belongs to the calycin superfamily. Lipocalin family.</text>
</comment>
<dbReference type="PANTHER" id="PTHR10612">
    <property type="entry name" value="APOLIPOPROTEIN D"/>
    <property type="match status" value="1"/>
</dbReference>
<evidence type="ECO:0000313" key="4">
    <source>
        <dbReference type="EMBL" id="ADE55735.1"/>
    </source>
</evidence>
<dbReference type="Proteomes" id="UP000000925">
    <property type="component" value="Chromosome"/>
</dbReference>
<keyword evidence="5" id="KW-1185">Reference proteome</keyword>
<dbReference type="KEGG" id="caa:Caka_2720"/>
<dbReference type="GO" id="GO:0006950">
    <property type="term" value="P:response to stress"/>
    <property type="evidence" value="ECO:0007669"/>
    <property type="project" value="UniProtKB-ARBA"/>
</dbReference>
<dbReference type="Pfam" id="PF08212">
    <property type="entry name" value="Lipocalin_2"/>
    <property type="match status" value="1"/>
</dbReference>
<dbReference type="eggNOG" id="COG3040">
    <property type="taxonomic scope" value="Bacteria"/>
</dbReference>
<dbReference type="HOGENOM" id="CLU_068449_0_1_0"/>
<dbReference type="STRING" id="583355.Caka_2720"/>
<dbReference type="InterPro" id="IPR022271">
    <property type="entry name" value="Lipocalin_ApoD"/>
</dbReference>
<sequence length="199" mass="23069">MKQQHSPLAIWSLLVLILGLSGCASSRAPLPTPEQVDLQRFMGPWFVHGYTPIVVDKNAHNAVEQYTLDAKGRVQTTYQFRKGGVDGKLKTYRPTGYPRKDDASNARWKMQFIWPFKADYVIVHLSDDYQQTIVAHPNRKYAWIMARSTRLSESDYQALLQILQRNQFDPKTILRVPHDWSQDSERLQKIQARGDKEQL</sequence>
<evidence type="ECO:0000259" key="3">
    <source>
        <dbReference type="Pfam" id="PF08212"/>
    </source>
</evidence>
<proteinExistence type="inferred from homology"/>
<dbReference type="EMBL" id="CP001998">
    <property type="protein sequence ID" value="ADE55735.1"/>
    <property type="molecule type" value="Genomic_DNA"/>
</dbReference>
<name>D5EQ02_CORAD</name>
<feature type="domain" description="Lipocalin/cytosolic fatty-acid binding" evidence="3">
    <location>
        <begin position="36"/>
        <end position="177"/>
    </location>
</feature>
<protein>
    <submittedName>
        <fullName evidence="4">Lipocalin family protein</fullName>
    </submittedName>
</protein>
<organism evidence="4 5">
    <name type="scientific">Coraliomargarita akajimensis (strain DSM 45221 / IAM 15411 / JCM 23193 / KCTC 12865 / 04OKA010-24)</name>
    <dbReference type="NCBI Taxonomy" id="583355"/>
    <lineage>
        <taxon>Bacteria</taxon>
        <taxon>Pseudomonadati</taxon>
        <taxon>Verrucomicrobiota</taxon>
        <taxon>Opitutia</taxon>
        <taxon>Puniceicoccales</taxon>
        <taxon>Coraliomargaritaceae</taxon>
        <taxon>Coraliomargarita</taxon>
    </lineage>
</organism>
<gene>
    <name evidence="4" type="ordered locus">Caka_2720</name>
</gene>
<evidence type="ECO:0000256" key="2">
    <source>
        <dbReference type="PIRNR" id="PIRNR036893"/>
    </source>
</evidence>
<dbReference type="InterPro" id="IPR012674">
    <property type="entry name" value="Calycin"/>
</dbReference>
<dbReference type="SUPFAM" id="SSF50814">
    <property type="entry name" value="Lipocalins"/>
    <property type="match status" value="1"/>
</dbReference>
<evidence type="ECO:0000256" key="1">
    <source>
        <dbReference type="ARBA" id="ARBA00006889"/>
    </source>
</evidence>
<evidence type="ECO:0000313" key="5">
    <source>
        <dbReference type="Proteomes" id="UP000000925"/>
    </source>
</evidence>
<dbReference type="Gene3D" id="2.40.128.20">
    <property type="match status" value="1"/>
</dbReference>
<dbReference type="PIRSF" id="PIRSF036893">
    <property type="entry name" value="Lipocalin_ApoD"/>
    <property type="match status" value="1"/>
</dbReference>
<dbReference type="CDD" id="cd19438">
    <property type="entry name" value="lipocalin_Blc-like"/>
    <property type="match status" value="1"/>
</dbReference>
<dbReference type="AlphaFoldDB" id="D5EQ02"/>
<dbReference type="RefSeq" id="WP_013044457.1">
    <property type="nucleotide sequence ID" value="NC_014008.1"/>
</dbReference>
<reference evidence="4 5" key="1">
    <citation type="journal article" date="2010" name="Stand. Genomic Sci.">
        <title>Complete genome sequence of Coraliomargarita akajimensis type strain (04OKA010-24).</title>
        <authorList>
            <person name="Mavromatis K."/>
            <person name="Abt B."/>
            <person name="Brambilla E."/>
            <person name="Lapidus A."/>
            <person name="Copeland A."/>
            <person name="Deshpande S."/>
            <person name="Nolan M."/>
            <person name="Lucas S."/>
            <person name="Tice H."/>
            <person name="Cheng J.F."/>
            <person name="Han C."/>
            <person name="Detter J.C."/>
            <person name="Woyke T."/>
            <person name="Goodwin L."/>
            <person name="Pitluck S."/>
            <person name="Held B."/>
            <person name="Brettin T."/>
            <person name="Tapia R."/>
            <person name="Ivanova N."/>
            <person name="Mikhailova N."/>
            <person name="Pati A."/>
            <person name="Liolios K."/>
            <person name="Chen A."/>
            <person name="Palaniappan K."/>
            <person name="Land M."/>
            <person name="Hauser L."/>
            <person name="Chang Y.J."/>
            <person name="Jeffries C.D."/>
            <person name="Rohde M."/>
            <person name="Goker M."/>
            <person name="Bristow J."/>
            <person name="Eisen J.A."/>
            <person name="Markowitz V."/>
            <person name="Hugenholtz P."/>
            <person name="Klenk H.P."/>
            <person name="Kyrpides N.C."/>
        </authorList>
    </citation>
    <scope>NUCLEOTIDE SEQUENCE [LARGE SCALE GENOMIC DNA]</scope>
    <source>
        <strain evidence="5">DSM 45221 / IAM 15411 / JCM 23193 / KCTC 12865</strain>
    </source>
</reference>